<proteinExistence type="predicted"/>
<dbReference type="EMBL" id="CP012673">
    <property type="protein sequence ID" value="AUX45890.1"/>
    <property type="molecule type" value="Genomic_DNA"/>
</dbReference>
<reference evidence="2 3" key="1">
    <citation type="submission" date="2015-09" db="EMBL/GenBank/DDBJ databases">
        <title>Sorangium comparison.</title>
        <authorList>
            <person name="Zaburannyi N."/>
            <person name="Bunk B."/>
            <person name="Overmann J."/>
            <person name="Mueller R."/>
        </authorList>
    </citation>
    <scope>NUCLEOTIDE SEQUENCE [LARGE SCALE GENOMIC DNA]</scope>
    <source>
        <strain evidence="2 3">So ce26</strain>
    </source>
</reference>
<dbReference type="AlphaFoldDB" id="A0A2L0F2W4"/>
<protein>
    <recommendedName>
        <fullName evidence="4">PE-PGRS family protein</fullName>
    </recommendedName>
</protein>
<feature type="region of interest" description="Disordered" evidence="1">
    <location>
        <begin position="164"/>
        <end position="200"/>
    </location>
</feature>
<name>A0A2L0F2W4_SORCE</name>
<dbReference type="InterPro" id="IPR012334">
    <property type="entry name" value="Pectin_lyas_fold"/>
</dbReference>
<feature type="compositionally biased region" description="Gly residues" evidence="1">
    <location>
        <begin position="217"/>
        <end position="232"/>
    </location>
</feature>
<feature type="compositionally biased region" description="Basic and acidic residues" evidence="1">
    <location>
        <begin position="466"/>
        <end position="478"/>
    </location>
</feature>
<evidence type="ECO:0000313" key="3">
    <source>
        <dbReference type="Proteomes" id="UP000238348"/>
    </source>
</evidence>
<organism evidence="2 3">
    <name type="scientific">Sorangium cellulosum</name>
    <name type="common">Polyangium cellulosum</name>
    <dbReference type="NCBI Taxonomy" id="56"/>
    <lineage>
        <taxon>Bacteria</taxon>
        <taxon>Pseudomonadati</taxon>
        <taxon>Myxococcota</taxon>
        <taxon>Polyangia</taxon>
        <taxon>Polyangiales</taxon>
        <taxon>Polyangiaceae</taxon>
        <taxon>Sorangium</taxon>
    </lineage>
</organism>
<sequence length="489" mass="46480">MAPALDMCGVFVSPSSGDDRSPGTKDAPVKTLQHAIGLAARGRSDVEKPTRRVYACRGTFEEAIALPPGVDLWGSRGCDDGGDWSYESSLVGPSASTVIAPPTGIPLRILRVQDTTLAGNNATSVIAGVRIVAADASAPDGKSSIAMILGTGARAIVQDSAVVAGNGKDGEPGGDADTERAEDGVLGNDGADACTADSPTGALPVVTVCDDGTESIGGYGGDGGLDVGGDGAPGQPAPADNSERDGRGGVGADATRCEEGSKGADGAHASRADGAVGVGHLGKDGWIGVRGEDGKRGGPGQGGGGGGGSKSRGPMFACRAGGPQGGPAGGSGGSGGCGGRGGYGGGYGGASIGIVALDGTELTVAASDVITGHGGRGGVGGNGQPGGVGQWGGNGGAGFGPEMWGACNGGTGGNGGRGGDAGGGLGGAAVGIAYVAPNYAIRPGTSFTVGDAGDGGPAGNAGVGDEVGRGRQGPRGEVHAFSVGNEPPR</sequence>
<feature type="compositionally biased region" description="Gly residues" evidence="1">
    <location>
        <begin position="452"/>
        <end position="462"/>
    </location>
</feature>
<evidence type="ECO:0008006" key="4">
    <source>
        <dbReference type="Google" id="ProtNLM"/>
    </source>
</evidence>
<dbReference type="Proteomes" id="UP000238348">
    <property type="component" value="Chromosome"/>
</dbReference>
<evidence type="ECO:0000256" key="1">
    <source>
        <dbReference type="SAM" id="MobiDB-lite"/>
    </source>
</evidence>
<accession>A0A2L0F2W4</accession>
<evidence type="ECO:0000313" key="2">
    <source>
        <dbReference type="EMBL" id="AUX45890.1"/>
    </source>
</evidence>
<gene>
    <name evidence="2" type="ORF">SOCE26_073870</name>
</gene>
<feature type="compositionally biased region" description="Gly residues" evidence="1">
    <location>
        <begin position="297"/>
        <end position="310"/>
    </location>
</feature>
<feature type="compositionally biased region" description="Low complexity" evidence="1">
    <location>
        <begin position="311"/>
        <end position="321"/>
    </location>
</feature>
<feature type="region of interest" description="Disordered" evidence="1">
    <location>
        <begin position="217"/>
        <end position="333"/>
    </location>
</feature>
<feature type="compositionally biased region" description="Gly residues" evidence="1">
    <location>
        <begin position="322"/>
        <end position="333"/>
    </location>
</feature>
<feature type="region of interest" description="Disordered" evidence="1">
    <location>
        <begin position="450"/>
        <end position="489"/>
    </location>
</feature>
<dbReference type="Gene3D" id="2.160.20.10">
    <property type="entry name" value="Single-stranded right-handed beta-helix, Pectin lyase-like"/>
    <property type="match status" value="1"/>
</dbReference>